<evidence type="ECO:0000256" key="1">
    <source>
        <dbReference type="SAM" id="MobiDB-lite"/>
    </source>
</evidence>
<feature type="region of interest" description="Disordered" evidence="1">
    <location>
        <begin position="56"/>
        <end position="76"/>
    </location>
</feature>
<reference evidence="2 3" key="1">
    <citation type="journal article" date="2016" name="Nat. Commun.">
        <title>Thousands of microbial genomes shed light on interconnected biogeochemical processes in an aquifer system.</title>
        <authorList>
            <person name="Anantharaman K."/>
            <person name="Brown C.T."/>
            <person name="Hug L.A."/>
            <person name="Sharon I."/>
            <person name="Castelle C.J."/>
            <person name="Probst A.J."/>
            <person name="Thomas B.C."/>
            <person name="Singh A."/>
            <person name="Wilkins M.J."/>
            <person name="Karaoz U."/>
            <person name="Brodie E.L."/>
            <person name="Williams K.H."/>
            <person name="Hubbard S.S."/>
            <person name="Banfield J.F."/>
        </authorList>
    </citation>
    <scope>NUCLEOTIDE SEQUENCE [LARGE SCALE GENOMIC DNA]</scope>
</reference>
<sequence>MVERRTPRSKADDVQIERQMQRGLKGNPSRSIKISGRPRTQGDVDIEGLLRQIAEQNARIETHRQKSRDRTRRHRN</sequence>
<dbReference type="AlphaFoldDB" id="A0A1F5H4I4"/>
<accession>A0A1F5H4I4</accession>
<comment type="caution">
    <text evidence="2">The sequence shown here is derived from an EMBL/GenBank/DDBJ whole genome shotgun (WGS) entry which is preliminary data.</text>
</comment>
<feature type="compositionally biased region" description="Basic and acidic residues" evidence="1">
    <location>
        <begin position="1"/>
        <end position="20"/>
    </location>
</feature>
<evidence type="ECO:0000313" key="3">
    <source>
        <dbReference type="Proteomes" id="UP000178393"/>
    </source>
</evidence>
<evidence type="ECO:0000313" key="2">
    <source>
        <dbReference type="EMBL" id="OGD99011.1"/>
    </source>
</evidence>
<dbReference type="Proteomes" id="UP000178393">
    <property type="component" value="Unassembled WGS sequence"/>
</dbReference>
<proteinExistence type="predicted"/>
<gene>
    <name evidence="2" type="ORF">A2W45_02315</name>
</gene>
<feature type="compositionally biased region" description="Basic residues" evidence="1">
    <location>
        <begin position="65"/>
        <end position="76"/>
    </location>
</feature>
<name>A0A1F5H4I4_9BACT</name>
<dbReference type="EMBL" id="MFBH01000037">
    <property type="protein sequence ID" value="OGD99011.1"/>
    <property type="molecule type" value="Genomic_DNA"/>
</dbReference>
<feature type="region of interest" description="Disordered" evidence="1">
    <location>
        <begin position="1"/>
        <end position="43"/>
    </location>
</feature>
<organism evidence="2 3">
    <name type="scientific">Candidatus Curtissbacteria bacterium RIFCSPHIGHO2_12_41_11</name>
    <dbReference type="NCBI Taxonomy" id="1797718"/>
    <lineage>
        <taxon>Bacteria</taxon>
        <taxon>Candidatus Curtissiibacteriota</taxon>
    </lineage>
</organism>
<protein>
    <submittedName>
        <fullName evidence="2">Uncharacterized protein</fullName>
    </submittedName>
</protein>